<comment type="caution">
    <text evidence="3">The sequence shown here is derived from an EMBL/GenBank/DDBJ whole genome shotgun (WGS) entry which is preliminary data.</text>
</comment>
<keyword evidence="2" id="KW-0812">Transmembrane</keyword>
<name>M0CUQ5_9EURY</name>
<feature type="region of interest" description="Disordered" evidence="1">
    <location>
        <begin position="171"/>
        <end position="219"/>
    </location>
</feature>
<sequence>MLETPLERSTTVRFLTSLPDRIEAALEESQLRDFGDTITSYVRASFCYQWLTAEPDPDVIVIDLRETYTVGPFIRLLDAVIDELETGYTNSQAESTISKITTAIQAQPIRLLGIVGLACVPLSLLTLTLAGSISTTLFAVHLITIALSAAALRSTHSLADLLESRPAKLLATALEPPEPPESNHSSSEKKPTNETTTETQTDPLEETEPSDTPKITRNH</sequence>
<protein>
    <submittedName>
        <fullName evidence="3">Uncharacterized protein</fullName>
    </submittedName>
</protein>
<reference evidence="3 4" key="1">
    <citation type="journal article" date="2014" name="PLoS Genet.">
        <title>Phylogenetically driven sequencing of extremely halophilic archaea reveals strategies for static and dynamic osmo-response.</title>
        <authorList>
            <person name="Becker E.A."/>
            <person name="Seitzer P.M."/>
            <person name="Tritt A."/>
            <person name="Larsen D."/>
            <person name="Krusor M."/>
            <person name="Yao A.I."/>
            <person name="Wu D."/>
            <person name="Madern D."/>
            <person name="Eisen J.A."/>
            <person name="Darling A.E."/>
            <person name="Facciotti M.T."/>
        </authorList>
    </citation>
    <scope>NUCLEOTIDE SEQUENCE [LARGE SCALE GENOMIC DNA]</scope>
    <source>
        <strain evidence="3 4">JCM 13563</strain>
    </source>
</reference>
<evidence type="ECO:0000256" key="2">
    <source>
        <dbReference type="SAM" id="Phobius"/>
    </source>
</evidence>
<dbReference type="eggNOG" id="arCOG08161">
    <property type="taxonomic scope" value="Archaea"/>
</dbReference>
<organism evidence="3 4">
    <name type="scientific">Natrinema limicola JCM 13563</name>
    <dbReference type="NCBI Taxonomy" id="1230457"/>
    <lineage>
        <taxon>Archaea</taxon>
        <taxon>Methanobacteriati</taxon>
        <taxon>Methanobacteriota</taxon>
        <taxon>Stenosarchaea group</taxon>
        <taxon>Halobacteria</taxon>
        <taxon>Halobacteriales</taxon>
        <taxon>Natrialbaceae</taxon>
        <taxon>Natrinema</taxon>
    </lineage>
</organism>
<dbReference type="EMBL" id="AOIT01000008">
    <property type="protein sequence ID" value="ELZ26373.1"/>
    <property type="molecule type" value="Genomic_DNA"/>
</dbReference>
<keyword evidence="2" id="KW-0472">Membrane</keyword>
<keyword evidence="4" id="KW-1185">Reference proteome</keyword>
<dbReference type="RefSeq" id="WP_008008604.1">
    <property type="nucleotide sequence ID" value="NZ_AOIT01000008.1"/>
</dbReference>
<evidence type="ECO:0000313" key="4">
    <source>
        <dbReference type="Proteomes" id="UP000011615"/>
    </source>
</evidence>
<accession>M0CUQ5</accession>
<dbReference type="PATRIC" id="fig|1230457.4.peg.17"/>
<dbReference type="STRING" id="1230457.C476_00122"/>
<evidence type="ECO:0000256" key="1">
    <source>
        <dbReference type="SAM" id="MobiDB-lite"/>
    </source>
</evidence>
<dbReference type="Proteomes" id="UP000011615">
    <property type="component" value="Unassembled WGS sequence"/>
</dbReference>
<proteinExistence type="predicted"/>
<feature type="transmembrane region" description="Helical" evidence="2">
    <location>
        <begin position="109"/>
        <end position="127"/>
    </location>
</feature>
<feature type="compositionally biased region" description="Low complexity" evidence="1">
    <location>
        <begin position="193"/>
        <end position="202"/>
    </location>
</feature>
<evidence type="ECO:0000313" key="3">
    <source>
        <dbReference type="EMBL" id="ELZ26373.1"/>
    </source>
</evidence>
<dbReference type="AlphaFoldDB" id="M0CUQ5"/>
<keyword evidence="2" id="KW-1133">Transmembrane helix</keyword>
<gene>
    <name evidence="3" type="ORF">C476_00122</name>
</gene>
<dbReference type="OrthoDB" id="205900at2157"/>